<evidence type="ECO:0000313" key="3">
    <source>
        <dbReference type="Proteomes" id="UP000002357"/>
    </source>
</evidence>
<dbReference type="EMBL" id="CM000914">
    <property type="protein sequence ID" value="EFG03900.2"/>
    <property type="molecule type" value="Genomic_DNA"/>
</dbReference>
<feature type="compositionally biased region" description="Gly residues" evidence="1">
    <location>
        <begin position="10"/>
        <end position="23"/>
    </location>
</feature>
<evidence type="ECO:0000313" key="2">
    <source>
        <dbReference type="EMBL" id="EFG03900.2"/>
    </source>
</evidence>
<feature type="region of interest" description="Disordered" evidence="1">
    <location>
        <begin position="1"/>
        <end position="23"/>
    </location>
</feature>
<protein>
    <submittedName>
        <fullName evidence="2">Uncharacterized protein</fullName>
    </submittedName>
</protein>
<sequence length="109" mass="11326">MRKPGEDATFGGGTGAGDEVGGVLGDGIDMDLLGRRRFRVQQVSHGVFPVPGELGVRAGEVGVEHGTPPGGGDLPRLRPGAGLKYVTLCGFSTTCCGVRWWLCGEAWAE</sequence>
<reference evidence="2 3" key="1">
    <citation type="journal article" date="2010" name="Genome Biol. Evol.">
        <title>The sequence of a 1.8-mb bacterial linear plasmid reveals a rich evolutionary reservoir of secondary metabolic pathways.</title>
        <authorList>
            <person name="Medema M.H."/>
            <person name="Trefzer A."/>
            <person name="Kovalchuk A."/>
            <person name="van den Berg M."/>
            <person name="Mueller U."/>
            <person name="Heijne W."/>
            <person name="Wu L."/>
            <person name="Alam M.T."/>
            <person name="Ronning C.M."/>
            <person name="Nierman W.C."/>
            <person name="Bovenberg R.A.L."/>
            <person name="Breitling R."/>
            <person name="Takano E."/>
        </authorList>
    </citation>
    <scope>NUCLEOTIDE SEQUENCE [LARGE SCALE GENOMIC DNA]</scope>
    <source>
        <strain evidence="3">ATCC 27064 / DSM 738 / JCM 4710 / NBRC 13307 / NCIMB 12785 / NRRL 3585 / VKM Ac-602</strain>
        <plasmid evidence="2">pSCL4</plasmid>
    </source>
</reference>
<keyword evidence="3" id="KW-1185">Reference proteome</keyword>
<name>B5GZJ8_STRCL</name>
<gene>
    <name evidence="2" type="ORF">SCLAV_p0410</name>
</gene>
<accession>B5GZJ8</accession>
<evidence type="ECO:0000256" key="1">
    <source>
        <dbReference type="SAM" id="MobiDB-lite"/>
    </source>
</evidence>
<organism evidence="2 3">
    <name type="scientific">Streptomyces clavuligerus</name>
    <dbReference type="NCBI Taxonomy" id="1901"/>
    <lineage>
        <taxon>Bacteria</taxon>
        <taxon>Bacillati</taxon>
        <taxon>Actinomycetota</taxon>
        <taxon>Actinomycetes</taxon>
        <taxon>Kitasatosporales</taxon>
        <taxon>Streptomycetaceae</taxon>
        <taxon>Streptomyces</taxon>
    </lineage>
</organism>
<keyword evidence="2" id="KW-0614">Plasmid</keyword>
<geneLocation type="plasmid" evidence="2 3">
    <name>pSCL4</name>
</geneLocation>
<dbReference type="AlphaFoldDB" id="B5GZJ8"/>
<dbReference type="Proteomes" id="UP000002357">
    <property type="component" value="Plasmid pSCL4"/>
</dbReference>
<proteinExistence type="predicted"/>